<reference evidence="1" key="2">
    <citation type="journal article" date="2023" name="IMA Fungus">
        <title>Comparative genomic study of the Penicillium genus elucidates a diverse pangenome and 15 lateral gene transfer events.</title>
        <authorList>
            <person name="Petersen C."/>
            <person name="Sorensen T."/>
            <person name="Nielsen M.R."/>
            <person name="Sondergaard T.E."/>
            <person name="Sorensen J.L."/>
            <person name="Fitzpatrick D.A."/>
            <person name="Frisvad J.C."/>
            <person name="Nielsen K.L."/>
        </authorList>
    </citation>
    <scope>NUCLEOTIDE SEQUENCE</scope>
    <source>
        <strain evidence="1">IBT 29864</strain>
    </source>
</reference>
<dbReference type="AlphaFoldDB" id="A0A9W9RYA2"/>
<protein>
    <submittedName>
        <fullName evidence="1">Uncharacterized protein</fullName>
    </submittedName>
</protein>
<evidence type="ECO:0000313" key="1">
    <source>
        <dbReference type="EMBL" id="KAJ5368613.1"/>
    </source>
</evidence>
<name>A0A9W9RYA2_9EURO</name>
<proteinExistence type="predicted"/>
<gene>
    <name evidence="1" type="ORF">N7496_008373</name>
</gene>
<keyword evidence="2" id="KW-1185">Reference proteome</keyword>
<sequence>MTSLKALKTNLEYSIKLLTTWNVGFSLSPYYRMASTVTDKLIKDLTKYLDQYANEASKSYPHYDYIVFFGNEVERLLLDVTKEMLKSCDEVSMGPPGLNPSVKKKLELAIQHIWVLRGMIRRQQKPEGRDVLTSRRRRQHCFS</sequence>
<dbReference type="Proteomes" id="UP001147782">
    <property type="component" value="Unassembled WGS sequence"/>
</dbReference>
<dbReference type="EMBL" id="JAPZBS010000007">
    <property type="protein sequence ID" value="KAJ5368613.1"/>
    <property type="molecule type" value="Genomic_DNA"/>
</dbReference>
<comment type="caution">
    <text evidence="1">The sequence shown here is derived from an EMBL/GenBank/DDBJ whole genome shotgun (WGS) entry which is preliminary data.</text>
</comment>
<accession>A0A9W9RYA2</accession>
<dbReference type="OrthoDB" id="10466411at2759"/>
<evidence type="ECO:0000313" key="2">
    <source>
        <dbReference type="Proteomes" id="UP001147782"/>
    </source>
</evidence>
<reference evidence="1" key="1">
    <citation type="submission" date="2022-11" db="EMBL/GenBank/DDBJ databases">
        <authorList>
            <person name="Petersen C."/>
        </authorList>
    </citation>
    <scope>NUCLEOTIDE SEQUENCE</scope>
    <source>
        <strain evidence="1">IBT 29864</strain>
    </source>
</reference>
<dbReference type="RefSeq" id="XP_056553355.1">
    <property type="nucleotide sequence ID" value="XM_056701292.1"/>
</dbReference>
<dbReference type="GeneID" id="81440471"/>
<organism evidence="1 2">
    <name type="scientific">Penicillium cataractarum</name>
    <dbReference type="NCBI Taxonomy" id="2100454"/>
    <lineage>
        <taxon>Eukaryota</taxon>
        <taxon>Fungi</taxon>
        <taxon>Dikarya</taxon>
        <taxon>Ascomycota</taxon>
        <taxon>Pezizomycotina</taxon>
        <taxon>Eurotiomycetes</taxon>
        <taxon>Eurotiomycetidae</taxon>
        <taxon>Eurotiales</taxon>
        <taxon>Aspergillaceae</taxon>
        <taxon>Penicillium</taxon>
    </lineage>
</organism>